<dbReference type="KEGG" id="lrs:PX52LOC_01310"/>
<evidence type="ECO:0000256" key="1">
    <source>
        <dbReference type="SAM" id="MobiDB-lite"/>
    </source>
</evidence>
<evidence type="ECO:0000313" key="3">
    <source>
        <dbReference type="EMBL" id="QEL14422.1"/>
    </source>
</evidence>
<dbReference type="Proteomes" id="UP000324974">
    <property type="component" value="Chromosome"/>
</dbReference>
<keyword evidence="4" id="KW-1185">Reference proteome</keyword>
<dbReference type="OrthoDB" id="299473at2"/>
<evidence type="ECO:0000313" key="4">
    <source>
        <dbReference type="Proteomes" id="UP000324974"/>
    </source>
</evidence>
<dbReference type="GO" id="GO:0004180">
    <property type="term" value="F:carboxypeptidase activity"/>
    <property type="evidence" value="ECO:0007669"/>
    <property type="project" value="UniProtKB-KW"/>
</dbReference>
<feature type="compositionally biased region" description="Pro residues" evidence="1">
    <location>
        <begin position="84"/>
        <end position="98"/>
    </location>
</feature>
<dbReference type="AlphaFoldDB" id="A0A5C1A9D6"/>
<feature type="chain" id="PRO_5022756856" evidence="2">
    <location>
        <begin position="19"/>
        <end position="130"/>
    </location>
</feature>
<accession>A0A5C1A9D6</accession>
<organism evidence="3 4">
    <name type="scientific">Limnoglobus roseus</name>
    <dbReference type="NCBI Taxonomy" id="2598579"/>
    <lineage>
        <taxon>Bacteria</taxon>
        <taxon>Pseudomonadati</taxon>
        <taxon>Planctomycetota</taxon>
        <taxon>Planctomycetia</taxon>
        <taxon>Gemmatales</taxon>
        <taxon>Gemmataceae</taxon>
        <taxon>Limnoglobus</taxon>
    </lineage>
</organism>
<dbReference type="RefSeq" id="WP_149109312.1">
    <property type="nucleotide sequence ID" value="NZ_CP042425.1"/>
</dbReference>
<reference evidence="4" key="1">
    <citation type="submission" date="2019-08" db="EMBL/GenBank/DDBJ databases">
        <title>Limnoglobus roseus gen. nov., sp. nov., a novel freshwater planctomycete with a giant genome from the family Gemmataceae.</title>
        <authorList>
            <person name="Kulichevskaya I.S."/>
            <person name="Naumoff D.G."/>
            <person name="Miroshnikov K."/>
            <person name="Ivanova A."/>
            <person name="Philippov D.A."/>
            <person name="Hakobyan A."/>
            <person name="Rijpstra I.C."/>
            <person name="Sinninghe Damste J.S."/>
            <person name="Liesack W."/>
            <person name="Dedysh S.N."/>
        </authorList>
    </citation>
    <scope>NUCLEOTIDE SEQUENCE [LARGE SCALE GENOMIC DNA]</scope>
    <source>
        <strain evidence="4">PX52</strain>
    </source>
</reference>
<evidence type="ECO:0000256" key="2">
    <source>
        <dbReference type="SAM" id="SignalP"/>
    </source>
</evidence>
<keyword evidence="2" id="KW-0732">Signal</keyword>
<proteinExistence type="predicted"/>
<keyword evidence="3" id="KW-0378">Hydrolase</keyword>
<sequence>MRTRILSAVVVVSGLLSAGCGGGSNGPGNVLSGVVTVDGRPVKEVNVLATGGAAQLSALTNEQGEYRFENPPKGALKFQLTSMAPPPPGVPGSPPPPAAAGVPTKYTKPGNDLAFEYAGGKQTYNMDLKP</sequence>
<dbReference type="EMBL" id="CP042425">
    <property type="protein sequence ID" value="QEL14422.1"/>
    <property type="molecule type" value="Genomic_DNA"/>
</dbReference>
<dbReference type="InterPro" id="IPR008969">
    <property type="entry name" value="CarboxyPept-like_regulatory"/>
</dbReference>
<keyword evidence="3" id="KW-0645">Protease</keyword>
<keyword evidence="3" id="KW-0121">Carboxypeptidase</keyword>
<feature type="signal peptide" evidence="2">
    <location>
        <begin position="1"/>
        <end position="18"/>
    </location>
</feature>
<name>A0A5C1A9D6_9BACT</name>
<protein>
    <submittedName>
        <fullName evidence="3">Carboxypeptidase regulatory-like domain-containing protein</fullName>
    </submittedName>
</protein>
<dbReference type="SUPFAM" id="SSF49464">
    <property type="entry name" value="Carboxypeptidase regulatory domain-like"/>
    <property type="match status" value="1"/>
</dbReference>
<feature type="region of interest" description="Disordered" evidence="1">
    <location>
        <begin position="81"/>
        <end position="107"/>
    </location>
</feature>
<gene>
    <name evidence="3" type="ORF">PX52LOC_01310</name>
</gene>
<dbReference type="PROSITE" id="PS51257">
    <property type="entry name" value="PROKAR_LIPOPROTEIN"/>
    <property type="match status" value="1"/>
</dbReference>